<dbReference type="PANTHER" id="PTHR11236">
    <property type="entry name" value="AMINOBENZOATE/ANTHRANILATE SYNTHASE"/>
    <property type="match status" value="1"/>
</dbReference>
<dbReference type="PANTHER" id="PTHR11236:SF9">
    <property type="entry name" value="ANTHRANILATE SYNTHASE COMPONENT 1"/>
    <property type="match status" value="1"/>
</dbReference>
<comment type="caution">
    <text evidence="2">The sequence shown here is derived from an EMBL/GenBank/DDBJ whole genome shotgun (WGS) entry which is preliminary data.</text>
</comment>
<protein>
    <submittedName>
        <fullName evidence="2">Chorismate-binding protein</fullName>
    </submittedName>
</protein>
<dbReference type="Proteomes" id="UP001580346">
    <property type="component" value="Unassembled WGS sequence"/>
</dbReference>
<dbReference type="Gene3D" id="3.60.120.10">
    <property type="entry name" value="Anthranilate synthase"/>
    <property type="match status" value="1"/>
</dbReference>
<dbReference type="EMBL" id="JBHHMI010000003">
    <property type="protein sequence ID" value="MFB5266069.1"/>
    <property type="molecule type" value="Genomic_DNA"/>
</dbReference>
<reference evidence="2 3" key="1">
    <citation type="submission" date="2024-09" db="EMBL/GenBank/DDBJ databases">
        <title>Paenibacillus zeirhizospherea sp. nov., isolated from surface of the maize (Zea mays) roots in a horticulture field, Hungary.</title>
        <authorList>
            <person name="Marton D."/>
            <person name="Farkas M."/>
            <person name="Bedics A."/>
            <person name="Toth E."/>
            <person name="Tancsics A."/>
            <person name="Boka K."/>
            <person name="Maroti G."/>
            <person name="Kriszt B."/>
            <person name="Cserhati M."/>
        </authorList>
    </citation>
    <scope>NUCLEOTIDE SEQUENCE [LARGE SCALE GENOMIC DNA]</scope>
    <source>
        <strain evidence="2 3">KCTC 33519</strain>
    </source>
</reference>
<gene>
    <name evidence="2" type="ORF">ACE41H_04620</name>
</gene>
<dbReference type="RefSeq" id="WP_375353637.1">
    <property type="nucleotide sequence ID" value="NZ_JBHHMI010000003.1"/>
</dbReference>
<feature type="domain" description="Chorismate-utilising enzyme C-terminal" evidence="1">
    <location>
        <begin position="2"/>
        <end position="50"/>
    </location>
</feature>
<dbReference type="InterPro" id="IPR015890">
    <property type="entry name" value="Chorismate_C"/>
</dbReference>
<dbReference type="InterPro" id="IPR019999">
    <property type="entry name" value="Anth_synth_I-like"/>
</dbReference>
<name>A0ABV5APE2_9BACL</name>
<dbReference type="InterPro" id="IPR005801">
    <property type="entry name" value="ADC_synthase"/>
</dbReference>
<dbReference type="SUPFAM" id="SSF56322">
    <property type="entry name" value="ADC synthase"/>
    <property type="match status" value="1"/>
</dbReference>
<organism evidence="2 3">
    <name type="scientific">Paenibacillus enshidis</name>
    <dbReference type="NCBI Taxonomy" id="1458439"/>
    <lineage>
        <taxon>Bacteria</taxon>
        <taxon>Bacillati</taxon>
        <taxon>Bacillota</taxon>
        <taxon>Bacilli</taxon>
        <taxon>Bacillales</taxon>
        <taxon>Paenibacillaceae</taxon>
        <taxon>Paenibacillus</taxon>
    </lineage>
</organism>
<evidence type="ECO:0000313" key="3">
    <source>
        <dbReference type="Proteomes" id="UP001580346"/>
    </source>
</evidence>
<evidence type="ECO:0000259" key="1">
    <source>
        <dbReference type="Pfam" id="PF00425"/>
    </source>
</evidence>
<dbReference type="Pfam" id="PF00425">
    <property type="entry name" value="Chorismate_bind"/>
    <property type="match status" value="1"/>
</dbReference>
<accession>A0ABV5APE2</accession>
<keyword evidence="3" id="KW-1185">Reference proteome</keyword>
<proteinExistence type="predicted"/>
<sequence length="63" mass="7301">METCPISGTIKRGENAIEDADRIKELLNSAKDESELTMCTDVDRNEITSLRAWFRQRDWQKAN</sequence>
<evidence type="ECO:0000313" key="2">
    <source>
        <dbReference type="EMBL" id="MFB5266069.1"/>
    </source>
</evidence>